<sequence length="220" mass="24193">MNRTAKPGAQSHYDRLAWASPRPQAAHPAAALVPGLCAPPALPSLDHKIQHYIGAILPQSVKVKDEFAIRDLRKEQAVQGLGLPAAGSQAAQDRTGYGITEKQAVAVLDSLSRPRKRRLRTYRAQCGTSWWILPYARHCVNITRFDPVAIANTRDGLTAQNKFALGLDKSGAIFSVMRALPSAIDKGQEKTQEEITRAAGDYDVLLMFRLPSLYDYFLSP</sequence>
<evidence type="ECO:0000313" key="2">
    <source>
        <dbReference type="Proteomes" id="UP001221757"/>
    </source>
</evidence>
<name>A0AAD7DHD2_MYCRO</name>
<comment type="caution">
    <text evidence="1">The sequence shown here is derived from an EMBL/GenBank/DDBJ whole genome shotgun (WGS) entry which is preliminary data.</text>
</comment>
<reference evidence="1" key="1">
    <citation type="submission" date="2023-03" db="EMBL/GenBank/DDBJ databases">
        <title>Massive genome expansion in bonnet fungi (Mycena s.s.) driven by repeated elements and novel gene families across ecological guilds.</title>
        <authorList>
            <consortium name="Lawrence Berkeley National Laboratory"/>
            <person name="Harder C.B."/>
            <person name="Miyauchi S."/>
            <person name="Viragh M."/>
            <person name="Kuo A."/>
            <person name="Thoen E."/>
            <person name="Andreopoulos B."/>
            <person name="Lu D."/>
            <person name="Skrede I."/>
            <person name="Drula E."/>
            <person name="Henrissat B."/>
            <person name="Morin E."/>
            <person name="Kohler A."/>
            <person name="Barry K."/>
            <person name="LaButti K."/>
            <person name="Morin E."/>
            <person name="Salamov A."/>
            <person name="Lipzen A."/>
            <person name="Mereny Z."/>
            <person name="Hegedus B."/>
            <person name="Baldrian P."/>
            <person name="Stursova M."/>
            <person name="Weitz H."/>
            <person name="Taylor A."/>
            <person name="Grigoriev I.V."/>
            <person name="Nagy L.G."/>
            <person name="Martin F."/>
            <person name="Kauserud H."/>
        </authorList>
    </citation>
    <scope>NUCLEOTIDE SEQUENCE</scope>
    <source>
        <strain evidence="1">CBHHK067</strain>
    </source>
</reference>
<proteinExistence type="predicted"/>
<dbReference type="AlphaFoldDB" id="A0AAD7DHD2"/>
<organism evidence="1 2">
    <name type="scientific">Mycena rosella</name>
    <name type="common">Pink bonnet</name>
    <name type="synonym">Agaricus rosellus</name>
    <dbReference type="NCBI Taxonomy" id="1033263"/>
    <lineage>
        <taxon>Eukaryota</taxon>
        <taxon>Fungi</taxon>
        <taxon>Dikarya</taxon>
        <taxon>Basidiomycota</taxon>
        <taxon>Agaricomycotina</taxon>
        <taxon>Agaricomycetes</taxon>
        <taxon>Agaricomycetidae</taxon>
        <taxon>Agaricales</taxon>
        <taxon>Marasmiineae</taxon>
        <taxon>Mycenaceae</taxon>
        <taxon>Mycena</taxon>
    </lineage>
</organism>
<accession>A0AAD7DHD2</accession>
<dbReference type="Proteomes" id="UP001221757">
    <property type="component" value="Unassembled WGS sequence"/>
</dbReference>
<dbReference type="EMBL" id="JARKIE010000057">
    <property type="protein sequence ID" value="KAJ7691593.1"/>
    <property type="molecule type" value="Genomic_DNA"/>
</dbReference>
<protein>
    <submittedName>
        <fullName evidence="1">Uncharacterized protein</fullName>
    </submittedName>
</protein>
<gene>
    <name evidence="1" type="ORF">B0H17DRAFT_1285914</name>
</gene>
<evidence type="ECO:0000313" key="1">
    <source>
        <dbReference type="EMBL" id="KAJ7691593.1"/>
    </source>
</evidence>
<keyword evidence="2" id="KW-1185">Reference proteome</keyword>